<dbReference type="GO" id="GO:0019957">
    <property type="term" value="F:C-C chemokine binding"/>
    <property type="evidence" value="ECO:0007669"/>
    <property type="project" value="TreeGrafter"/>
</dbReference>
<dbReference type="PRINTS" id="PR00425">
    <property type="entry name" value="BRADYKININR"/>
</dbReference>
<evidence type="ECO:0000256" key="13">
    <source>
        <dbReference type="ARBA" id="ARBA00023224"/>
    </source>
</evidence>
<dbReference type="InParanoid" id="A0A6J2WLT7"/>
<feature type="transmembrane region" description="Helical" evidence="18">
    <location>
        <begin position="70"/>
        <end position="89"/>
    </location>
</feature>
<dbReference type="InterPro" id="IPR017452">
    <property type="entry name" value="GPCR_Rhodpsn_7TM"/>
</dbReference>
<evidence type="ECO:0000313" key="21">
    <source>
        <dbReference type="RefSeq" id="XP_030645454.1"/>
    </source>
</evidence>
<dbReference type="PRINTS" id="PR00994">
    <property type="entry name" value="BRADYKINNB2R"/>
</dbReference>
<evidence type="ECO:0000256" key="17">
    <source>
        <dbReference type="RuleBase" id="RU000688"/>
    </source>
</evidence>
<dbReference type="Proteomes" id="UP000504632">
    <property type="component" value="Chromosome 1"/>
</dbReference>
<keyword evidence="4" id="KW-0597">Phosphoprotein</keyword>
<keyword evidence="10" id="KW-1015">Disulfide bond</keyword>
<feature type="transmembrane region" description="Helical" evidence="18">
    <location>
        <begin position="109"/>
        <end position="127"/>
    </location>
</feature>
<keyword evidence="20" id="KW-1185">Reference proteome</keyword>
<evidence type="ECO:0000256" key="18">
    <source>
        <dbReference type="SAM" id="Phobius"/>
    </source>
</evidence>
<dbReference type="GO" id="GO:0009897">
    <property type="term" value="C:external side of plasma membrane"/>
    <property type="evidence" value="ECO:0007669"/>
    <property type="project" value="TreeGrafter"/>
</dbReference>
<dbReference type="InterPro" id="IPR000276">
    <property type="entry name" value="GPCR_Rhodpsn"/>
</dbReference>
<gene>
    <name evidence="21" type="primary">LOC115825785</name>
</gene>
<keyword evidence="7 17" id="KW-0297">G-protein coupled receptor</keyword>
<proteinExistence type="inferred from homology"/>
<name>A0A6J2WLT7_CHACN</name>
<evidence type="ECO:0000256" key="15">
    <source>
        <dbReference type="ARBA" id="ARBA00025423"/>
    </source>
</evidence>
<evidence type="ECO:0000256" key="4">
    <source>
        <dbReference type="ARBA" id="ARBA00022553"/>
    </source>
</evidence>
<evidence type="ECO:0000256" key="8">
    <source>
        <dbReference type="ARBA" id="ARBA00023136"/>
    </source>
</evidence>
<dbReference type="GO" id="GO:0007204">
    <property type="term" value="P:positive regulation of cytosolic calcium ion concentration"/>
    <property type="evidence" value="ECO:0007669"/>
    <property type="project" value="TreeGrafter"/>
</dbReference>
<keyword evidence="3" id="KW-1003">Cell membrane</keyword>
<dbReference type="PANTHER" id="PTHR10489:SF957">
    <property type="entry name" value="B2 BRADYKININ RECEPTOR"/>
    <property type="match status" value="1"/>
</dbReference>
<dbReference type="OrthoDB" id="6076970at2759"/>
<dbReference type="Gene3D" id="1.20.1070.10">
    <property type="entry name" value="Rhodopsin 7-helix transmembrane proteins"/>
    <property type="match status" value="1"/>
</dbReference>
<keyword evidence="5 17" id="KW-0812">Transmembrane</keyword>
<evidence type="ECO:0000256" key="6">
    <source>
        <dbReference type="ARBA" id="ARBA00022989"/>
    </source>
</evidence>
<evidence type="ECO:0000313" key="20">
    <source>
        <dbReference type="Proteomes" id="UP000504632"/>
    </source>
</evidence>
<accession>A0A6J2WLT7</accession>
<dbReference type="GO" id="GO:0004947">
    <property type="term" value="F:bradykinin receptor activity"/>
    <property type="evidence" value="ECO:0007669"/>
    <property type="project" value="InterPro"/>
</dbReference>
<sequence>MALNSSTSPDQGLQDLNVTECNHTEAWEWVYTIQPAYMSVICILGVFGNTFVLCVFCFQRKQSSVADIYLGNLATADLLMLCCLPFWVVTVVHKFNWFFGEPMCQLVNIIIGMNYYCSIFFLTLVSLDRYLVLARSMFVGRQRGSSAAKVICSAIWVISFLFSLPALLFRSVRFFPDYGVEACYLDYPHEAWRVRHNFTVNIVAFLIPLSLVSYCSYHIIVVLRDKQVRRSSAVGTEKKAAQLVLVVMATFILCWLPYQTVTFFDTLYFYNVISGCLWGHGLDIGTQLTTYLGWSNSTLNPFLYVIVGKQFRQRAKELFKQVLNREKRKTPLASVRYTECTRV</sequence>
<dbReference type="PROSITE" id="PS00237">
    <property type="entry name" value="G_PROTEIN_RECEP_F1_1"/>
    <property type="match status" value="1"/>
</dbReference>
<keyword evidence="12" id="KW-0325">Glycoprotein</keyword>
<evidence type="ECO:0000256" key="11">
    <source>
        <dbReference type="ARBA" id="ARBA00023170"/>
    </source>
</evidence>
<comment type="function">
    <text evidence="15">Receptor for bradykinin. It is associated with G proteins that activate a phosphatidylinositol-calcium second messenger system.</text>
</comment>
<evidence type="ECO:0000256" key="10">
    <source>
        <dbReference type="ARBA" id="ARBA00023157"/>
    </source>
</evidence>
<keyword evidence="6 18" id="KW-1133">Transmembrane helix</keyword>
<comment type="subunit">
    <text evidence="16">Forms a complex with PECAM1 and GNAQ. Interacts with PECAM1.</text>
</comment>
<evidence type="ECO:0000256" key="14">
    <source>
        <dbReference type="ARBA" id="ARBA00023288"/>
    </source>
</evidence>
<reference evidence="21" key="1">
    <citation type="submission" date="2025-08" db="UniProtKB">
        <authorList>
            <consortium name="RefSeq"/>
        </authorList>
    </citation>
    <scope>IDENTIFICATION</scope>
</reference>
<dbReference type="Pfam" id="PF00001">
    <property type="entry name" value="7tm_1"/>
    <property type="match status" value="1"/>
</dbReference>
<dbReference type="GeneID" id="115825785"/>
<dbReference type="GO" id="GO:0016493">
    <property type="term" value="F:C-C chemokine receptor activity"/>
    <property type="evidence" value="ECO:0007669"/>
    <property type="project" value="TreeGrafter"/>
</dbReference>
<evidence type="ECO:0000256" key="9">
    <source>
        <dbReference type="ARBA" id="ARBA00023139"/>
    </source>
</evidence>
<keyword evidence="14" id="KW-0449">Lipoprotein</keyword>
<dbReference type="InterPro" id="IPR050119">
    <property type="entry name" value="CCR1-9-like"/>
</dbReference>
<feature type="transmembrane region" description="Helical" evidence="18">
    <location>
        <begin position="36"/>
        <end position="58"/>
    </location>
</feature>
<dbReference type="PROSITE" id="PS50262">
    <property type="entry name" value="G_PROTEIN_RECEP_F1_2"/>
    <property type="match status" value="1"/>
</dbReference>
<dbReference type="GO" id="GO:0060326">
    <property type="term" value="P:cell chemotaxis"/>
    <property type="evidence" value="ECO:0007669"/>
    <property type="project" value="TreeGrafter"/>
</dbReference>
<feature type="domain" description="G-protein coupled receptors family 1 profile" evidence="19">
    <location>
        <begin position="48"/>
        <end position="304"/>
    </location>
</feature>
<evidence type="ECO:0000256" key="16">
    <source>
        <dbReference type="ARBA" id="ARBA00025954"/>
    </source>
</evidence>
<feature type="transmembrane region" description="Helical" evidence="18">
    <location>
        <begin position="198"/>
        <end position="220"/>
    </location>
</feature>
<dbReference type="InterPro" id="IPR001504">
    <property type="entry name" value="Brdyknn_2_rcpt"/>
</dbReference>
<dbReference type="SUPFAM" id="SSF81321">
    <property type="entry name" value="Family A G protein-coupled receptor-like"/>
    <property type="match status" value="1"/>
</dbReference>
<evidence type="ECO:0000256" key="12">
    <source>
        <dbReference type="ARBA" id="ARBA00023180"/>
    </source>
</evidence>
<keyword evidence="8 18" id="KW-0472">Membrane</keyword>
<dbReference type="InterPro" id="IPR000496">
    <property type="entry name" value="Brdyknn_rcpt"/>
</dbReference>
<organism evidence="20 21">
    <name type="scientific">Chanos chanos</name>
    <name type="common">Milkfish</name>
    <name type="synonym">Mugil chanos</name>
    <dbReference type="NCBI Taxonomy" id="29144"/>
    <lineage>
        <taxon>Eukaryota</taxon>
        <taxon>Metazoa</taxon>
        <taxon>Chordata</taxon>
        <taxon>Craniata</taxon>
        <taxon>Vertebrata</taxon>
        <taxon>Euteleostomi</taxon>
        <taxon>Actinopterygii</taxon>
        <taxon>Neopterygii</taxon>
        <taxon>Teleostei</taxon>
        <taxon>Ostariophysi</taxon>
        <taxon>Gonorynchiformes</taxon>
        <taxon>Chanidae</taxon>
        <taxon>Chanos</taxon>
    </lineage>
</organism>
<keyword evidence="9" id="KW-0564">Palmitate</keyword>
<dbReference type="AlphaFoldDB" id="A0A6J2WLT7"/>
<protein>
    <recommendedName>
        <fullName evidence="2">B2 bradykinin receptor</fullName>
    </recommendedName>
</protein>
<keyword evidence="11 17" id="KW-0675">Receptor</keyword>
<dbReference type="RefSeq" id="XP_030645454.1">
    <property type="nucleotide sequence ID" value="XM_030789594.1"/>
</dbReference>
<evidence type="ECO:0000256" key="3">
    <source>
        <dbReference type="ARBA" id="ARBA00022475"/>
    </source>
</evidence>
<dbReference type="GO" id="GO:0042310">
    <property type="term" value="P:vasoconstriction"/>
    <property type="evidence" value="ECO:0007669"/>
    <property type="project" value="InterPro"/>
</dbReference>
<comment type="similarity">
    <text evidence="17">Belongs to the G-protein coupled receptor 1 family.</text>
</comment>
<evidence type="ECO:0000256" key="7">
    <source>
        <dbReference type="ARBA" id="ARBA00023040"/>
    </source>
</evidence>
<feature type="transmembrane region" description="Helical" evidence="18">
    <location>
        <begin position="240"/>
        <end position="258"/>
    </location>
</feature>
<evidence type="ECO:0000256" key="2">
    <source>
        <dbReference type="ARBA" id="ARBA00013512"/>
    </source>
</evidence>
<evidence type="ECO:0000256" key="1">
    <source>
        <dbReference type="ARBA" id="ARBA00004651"/>
    </source>
</evidence>
<dbReference type="GO" id="GO:0006955">
    <property type="term" value="P:immune response"/>
    <property type="evidence" value="ECO:0007669"/>
    <property type="project" value="TreeGrafter"/>
</dbReference>
<keyword evidence="13 17" id="KW-0807">Transducer</keyword>
<dbReference type="PRINTS" id="PR00237">
    <property type="entry name" value="GPCRRHODOPSN"/>
</dbReference>
<feature type="transmembrane region" description="Helical" evidence="18">
    <location>
        <begin position="147"/>
        <end position="169"/>
    </location>
</feature>
<comment type="subcellular location">
    <subcellularLocation>
        <location evidence="1">Cell membrane</location>
        <topology evidence="1">Multi-pass membrane protein</topology>
    </subcellularLocation>
</comment>
<evidence type="ECO:0000259" key="19">
    <source>
        <dbReference type="PROSITE" id="PS50262"/>
    </source>
</evidence>
<dbReference type="GO" id="GO:0019722">
    <property type="term" value="P:calcium-mediated signaling"/>
    <property type="evidence" value="ECO:0007669"/>
    <property type="project" value="TreeGrafter"/>
</dbReference>
<evidence type="ECO:0000256" key="5">
    <source>
        <dbReference type="ARBA" id="ARBA00022692"/>
    </source>
</evidence>
<dbReference type="GO" id="GO:0006939">
    <property type="term" value="P:smooth muscle contraction"/>
    <property type="evidence" value="ECO:0007669"/>
    <property type="project" value="InterPro"/>
</dbReference>
<dbReference type="PANTHER" id="PTHR10489">
    <property type="entry name" value="CELL ADHESION MOLECULE"/>
    <property type="match status" value="1"/>
</dbReference>